<dbReference type="PANTHER" id="PTHR24115:SF545">
    <property type="entry name" value="KINESIN-LIKE PROTEIN KIP2"/>
    <property type="match status" value="1"/>
</dbReference>
<dbReference type="InterPro" id="IPR001752">
    <property type="entry name" value="Kinesin_motor_dom"/>
</dbReference>
<feature type="domain" description="Kinesin motor" evidence="4">
    <location>
        <begin position="197"/>
        <end position="528"/>
    </location>
</feature>
<evidence type="ECO:0000313" key="5">
    <source>
        <dbReference type="EMBL" id="CAD9685182.1"/>
    </source>
</evidence>
<keyword evidence="1" id="KW-0067">ATP-binding</keyword>
<evidence type="ECO:0000259" key="4">
    <source>
        <dbReference type="PROSITE" id="PS50067"/>
    </source>
</evidence>
<comment type="similarity">
    <text evidence="1">Belongs to the TRAFAC class myosin-kinesin ATPase superfamily. Kinesin family.</text>
</comment>
<evidence type="ECO:0000256" key="2">
    <source>
        <dbReference type="SAM" id="Coils"/>
    </source>
</evidence>
<dbReference type="GO" id="GO:0008017">
    <property type="term" value="F:microtubule binding"/>
    <property type="evidence" value="ECO:0007669"/>
    <property type="project" value="InterPro"/>
</dbReference>
<dbReference type="InterPro" id="IPR036961">
    <property type="entry name" value="Kinesin_motor_dom_sf"/>
</dbReference>
<dbReference type="PROSITE" id="PS50067">
    <property type="entry name" value="KINESIN_MOTOR_2"/>
    <property type="match status" value="1"/>
</dbReference>
<dbReference type="GO" id="GO:0005524">
    <property type="term" value="F:ATP binding"/>
    <property type="evidence" value="ECO:0007669"/>
    <property type="project" value="UniProtKB-UniRule"/>
</dbReference>
<organism evidence="5">
    <name type="scientific">Rhizochromulina marina</name>
    <dbReference type="NCBI Taxonomy" id="1034831"/>
    <lineage>
        <taxon>Eukaryota</taxon>
        <taxon>Sar</taxon>
        <taxon>Stramenopiles</taxon>
        <taxon>Ochrophyta</taxon>
        <taxon>Dictyochophyceae</taxon>
        <taxon>Rhizochromulinales</taxon>
        <taxon>Rhizochromulina</taxon>
    </lineage>
</organism>
<proteinExistence type="inferred from homology"/>
<dbReference type="SUPFAM" id="SSF52540">
    <property type="entry name" value="P-loop containing nucleoside triphosphate hydrolases"/>
    <property type="match status" value="1"/>
</dbReference>
<feature type="binding site" evidence="1">
    <location>
        <begin position="262"/>
        <end position="269"/>
    </location>
    <ligand>
        <name>ATP</name>
        <dbReference type="ChEBI" id="CHEBI:30616"/>
    </ligand>
</feature>
<dbReference type="GO" id="GO:0007018">
    <property type="term" value="P:microtubule-based movement"/>
    <property type="evidence" value="ECO:0007669"/>
    <property type="project" value="InterPro"/>
</dbReference>
<keyword evidence="2" id="KW-0175">Coiled coil</keyword>
<dbReference type="InterPro" id="IPR027640">
    <property type="entry name" value="Kinesin-like_fam"/>
</dbReference>
<dbReference type="AlphaFoldDB" id="A0A7S2WFN9"/>
<feature type="region of interest" description="Disordered" evidence="3">
    <location>
        <begin position="171"/>
        <end position="196"/>
    </location>
</feature>
<dbReference type="Pfam" id="PF00225">
    <property type="entry name" value="Kinesin"/>
    <property type="match status" value="1"/>
</dbReference>
<sequence>MASMSLLAHPKANEAVVFSILGFLGFVERFECGLWCREWRLFAAETPFFKWLCSRLAAEALLYAPPRPPPGVSWRAVFQDLWPRRTLFSGTEEEDQITGSTPRFNIGVLARFRPPREGSTSDDKENSMAGQQFFLPLHQRLQLIRARDKDSQSAFKTLCEEGGWFSEAWKKPVAGGAEDKTEEDGEEEKGSTAAGMASAHIHRLDPGTGKVFAMAPGVGLREFNFDHVIADNGSQSSVFESSARALLTDFLNGYNATILVYGQTGSGKTFTMFGDEVACSSEDHHGLPKYFASGVRGIVPRAAAEVVAAVQTRRSAGLEARLFVSYVQVYGNEVTDLLKGGAPCGHSKVAAQRYVLSGEARRPIETVDDVTKVLIEGEAQKKKASTAMNERSSRAHTLFILTAECGGASTGQVVTSQLFLADLGGSERLKRSEVHGAVMTDHQGLVLGDRMREAIYINLGLLALKKCIDALNRGCRHIPYQDSKLTMLLSPALGGDSKTSVIVCGSVEHENAKETVQALRFGEACARVENSAKLNARGAGGLLEDIEQKIKELEGEIQRKERWEVQRVVRKDTNVEAGTFEAAMMEKRGGEVMNVGRVVGAEAEREQLEQLIVQRAELLGEDVDLKLAEAGFGNQFAASAVTALGGHAEKRFAAKSAGLRVKGKVVAEWKE</sequence>
<dbReference type="GO" id="GO:0016887">
    <property type="term" value="F:ATP hydrolysis activity"/>
    <property type="evidence" value="ECO:0007669"/>
    <property type="project" value="TreeGrafter"/>
</dbReference>
<dbReference type="SMART" id="SM00129">
    <property type="entry name" value="KISc"/>
    <property type="match status" value="1"/>
</dbReference>
<evidence type="ECO:0000256" key="1">
    <source>
        <dbReference type="PROSITE-ProRule" id="PRU00283"/>
    </source>
</evidence>
<keyword evidence="1" id="KW-0547">Nucleotide-binding</keyword>
<dbReference type="GO" id="GO:0005871">
    <property type="term" value="C:kinesin complex"/>
    <property type="evidence" value="ECO:0007669"/>
    <property type="project" value="TreeGrafter"/>
</dbReference>
<dbReference type="PANTHER" id="PTHR24115">
    <property type="entry name" value="KINESIN-RELATED"/>
    <property type="match status" value="1"/>
</dbReference>
<gene>
    <name evidence="5" type="ORF">RMAR1173_LOCUS9594</name>
</gene>
<dbReference type="GO" id="GO:0005874">
    <property type="term" value="C:microtubule"/>
    <property type="evidence" value="ECO:0007669"/>
    <property type="project" value="TreeGrafter"/>
</dbReference>
<dbReference type="PRINTS" id="PR00380">
    <property type="entry name" value="KINESINHEAVY"/>
</dbReference>
<accession>A0A7S2WFN9</accession>
<dbReference type="EMBL" id="HBHJ01014606">
    <property type="protein sequence ID" value="CAD9685182.1"/>
    <property type="molecule type" value="Transcribed_RNA"/>
</dbReference>
<feature type="coiled-coil region" evidence="2">
    <location>
        <begin position="536"/>
        <end position="566"/>
    </location>
</feature>
<keyword evidence="1" id="KW-0505">Motor protein</keyword>
<dbReference type="Gene3D" id="3.40.850.10">
    <property type="entry name" value="Kinesin motor domain"/>
    <property type="match status" value="1"/>
</dbReference>
<evidence type="ECO:0000256" key="3">
    <source>
        <dbReference type="SAM" id="MobiDB-lite"/>
    </source>
</evidence>
<dbReference type="GO" id="GO:0003777">
    <property type="term" value="F:microtubule motor activity"/>
    <property type="evidence" value="ECO:0007669"/>
    <property type="project" value="InterPro"/>
</dbReference>
<dbReference type="InterPro" id="IPR027417">
    <property type="entry name" value="P-loop_NTPase"/>
</dbReference>
<name>A0A7S2WFN9_9STRA</name>
<protein>
    <recommendedName>
        <fullName evidence="4">Kinesin motor domain-containing protein</fullName>
    </recommendedName>
</protein>
<reference evidence="5" key="1">
    <citation type="submission" date="2021-01" db="EMBL/GenBank/DDBJ databases">
        <authorList>
            <person name="Corre E."/>
            <person name="Pelletier E."/>
            <person name="Niang G."/>
            <person name="Scheremetjew M."/>
            <person name="Finn R."/>
            <person name="Kale V."/>
            <person name="Holt S."/>
            <person name="Cochrane G."/>
            <person name="Meng A."/>
            <person name="Brown T."/>
            <person name="Cohen L."/>
        </authorList>
    </citation>
    <scope>NUCLEOTIDE SEQUENCE</scope>
    <source>
        <strain evidence="5">CCMP1243</strain>
    </source>
</reference>